<dbReference type="SUPFAM" id="SSF53448">
    <property type="entry name" value="Nucleotide-diphospho-sugar transferases"/>
    <property type="match status" value="1"/>
</dbReference>
<evidence type="ECO:0000313" key="3">
    <source>
        <dbReference type="Proteomes" id="UP000285820"/>
    </source>
</evidence>
<reference evidence="2 3" key="1">
    <citation type="submission" date="2018-08" db="EMBL/GenBank/DDBJ databases">
        <title>A genome reference for cultivated species of the human gut microbiota.</title>
        <authorList>
            <person name="Zou Y."/>
            <person name="Xue W."/>
            <person name="Luo G."/>
        </authorList>
    </citation>
    <scope>NUCLEOTIDE SEQUENCE [LARGE SCALE GENOMIC DNA]</scope>
    <source>
        <strain evidence="2 3">AF24-4</strain>
    </source>
</reference>
<dbReference type="Gene3D" id="3.90.550.60">
    <property type="match status" value="1"/>
</dbReference>
<accession>A0A412FTV9</accession>
<sequence length="600" mass="70513">MIKLQNIIFPSTKNCTEESLYFRRIGAVEYSLADSYIRLKKNAIINLDTYFNGFSVGKWLKYTKINNVKVHLEIQGKARITLLYKERTASGVMEKCICETYFDSEEQGDYFEEEYKTVLEKGMYCVSILSQSKNTRFYGGYYYTTECEAKDIGLAINICTFKREKYVYKNVKMLEDEFLLNQKSELRERLYVNISDNAKTLDKKQFTSNHINVFENKNLGGAGGFTRCLIESKKLQESCKLTHVLLMDDDVIMQPESIYRTYRVLSLLKDEYKDAFIGGAMLRTDLQWFQTEAGGTWNAGQLVSHKQGLDLRNLDACLYNEVEEKCDFNAWWYCTMPIDIVTDVNLPLPIFIRGDDVEFGLRNMKHLILMNGICVWHEPFENKYSSSMYYYIFRNRLIDNAVRGIEYSKEKFLTDFKEQYFREIFTLRYKNAQLLLNGAQDFLKGPEWLMKQDGEELNMSIMKAGYKLVDLNELTIPFEYPRYEQMLHFVETPQSQRKRKLTLNGLWGKHDKAVCVPVQNPHIAYFYKAYGAVNYDAVSGKGFETYFNKKEEITLLKAYFKLKKEVDKNYDSVKEMFFHEKETLNGIEFWKNYLTLSSDL</sequence>
<evidence type="ECO:0000313" key="2">
    <source>
        <dbReference type="EMBL" id="RGR71564.1"/>
    </source>
</evidence>
<protein>
    <submittedName>
        <fullName evidence="2">Glycosyltransferase family 2 protein</fullName>
    </submittedName>
</protein>
<evidence type="ECO:0000259" key="1">
    <source>
        <dbReference type="Pfam" id="PF17994"/>
    </source>
</evidence>
<organism evidence="2 3">
    <name type="scientific">Roseburia inulinivorans</name>
    <dbReference type="NCBI Taxonomy" id="360807"/>
    <lineage>
        <taxon>Bacteria</taxon>
        <taxon>Bacillati</taxon>
        <taxon>Bacillota</taxon>
        <taxon>Clostridia</taxon>
        <taxon>Lachnospirales</taxon>
        <taxon>Lachnospiraceae</taxon>
        <taxon>Roseburia</taxon>
    </lineage>
</organism>
<comment type="caution">
    <text evidence="2">The sequence shown here is derived from an EMBL/GenBank/DDBJ whole genome shotgun (WGS) entry which is preliminary data.</text>
</comment>
<dbReference type="Pfam" id="PF17994">
    <property type="entry name" value="Glft2_N"/>
    <property type="match status" value="1"/>
</dbReference>
<dbReference type="GO" id="GO:0016740">
    <property type="term" value="F:transferase activity"/>
    <property type="evidence" value="ECO:0007669"/>
    <property type="project" value="UniProtKB-KW"/>
</dbReference>
<gene>
    <name evidence="2" type="ORF">DWY29_01720</name>
</gene>
<dbReference type="AlphaFoldDB" id="A0A412FTV9"/>
<name>A0A412FTV9_9FIRM</name>
<keyword evidence="2" id="KW-0808">Transferase</keyword>
<proteinExistence type="predicted"/>
<dbReference type="EMBL" id="QRUN01000001">
    <property type="protein sequence ID" value="RGR71564.1"/>
    <property type="molecule type" value="Genomic_DNA"/>
</dbReference>
<dbReference type="InterPro" id="IPR040492">
    <property type="entry name" value="GlfT2_N"/>
</dbReference>
<dbReference type="RefSeq" id="WP_118125007.1">
    <property type="nucleotide sequence ID" value="NZ_QRUN01000001.1"/>
</dbReference>
<dbReference type="Proteomes" id="UP000285820">
    <property type="component" value="Unassembled WGS sequence"/>
</dbReference>
<dbReference type="InterPro" id="IPR029044">
    <property type="entry name" value="Nucleotide-diphossugar_trans"/>
</dbReference>
<feature type="domain" description="Galactofuranosyltransferase GlfT2 N-terminal" evidence="1">
    <location>
        <begin position="5"/>
        <end position="88"/>
    </location>
</feature>